<evidence type="ECO:0000256" key="4">
    <source>
        <dbReference type="ARBA" id="ARBA00022980"/>
    </source>
</evidence>
<name>A0A840IDK3_9ACTN</name>
<evidence type="ECO:0000256" key="8">
    <source>
        <dbReference type="SAM" id="MobiDB-lite"/>
    </source>
</evidence>
<feature type="compositionally biased region" description="Basic residues" evidence="8">
    <location>
        <begin position="75"/>
        <end position="88"/>
    </location>
</feature>
<evidence type="ECO:0000256" key="6">
    <source>
        <dbReference type="HAMAP-Rule" id="MF_01345"/>
    </source>
</evidence>
<comment type="subunit">
    <text evidence="6">Part of the 30S ribosomal subunit.</text>
</comment>
<feature type="compositionally biased region" description="Low complexity" evidence="8">
    <location>
        <begin position="12"/>
        <end position="36"/>
    </location>
</feature>
<feature type="region of interest" description="Disordered" evidence="8">
    <location>
        <begin position="1"/>
        <end position="123"/>
    </location>
</feature>
<dbReference type="PROSITE" id="PS00056">
    <property type="entry name" value="RIBOSOMAL_S17"/>
    <property type="match status" value="1"/>
</dbReference>
<dbReference type="GO" id="GO:0006412">
    <property type="term" value="P:translation"/>
    <property type="evidence" value="ECO:0007669"/>
    <property type="project" value="UniProtKB-UniRule"/>
</dbReference>
<evidence type="ECO:0000256" key="7">
    <source>
        <dbReference type="RuleBase" id="RU003872"/>
    </source>
</evidence>
<evidence type="ECO:0000313" key="10">
    <source>
        <dbReference type="Proteomes" id="UP000585272"/>
    </source>
</evidence>
<dbReference type="InterPro" id="IPR019984">
    <property type="entry name" value="Ribosomal_uS17_bact/chlr"/>
</dbReference>
<comment type="caution">
    <text evidence="9">The sequence shown here is derived from an EMBL/GenBank/DDBJ whole genome shotgun (WGS) entry which is preliminary data.</text>
</comment>
<accession>A0A840IDK3</accession>
<protein>
    <recommendedName>
        <fullName evidence="6">Small ribosomal subunit protein uS17</fullName>
    </recommendedName>
</protein>
<dbReference type="PANTHER" id="PTHR10744:SF1">
    <property type="entry name" value="SMALL RIBOSOMAL SUBUNIT PROTEIN US17M"/>
    <property type="match status" value="1"/>
</dbReference>
<dbReference type="GO" id="GO:0022627">
    <property type="term" value="C:cytosolic small ribosomal subunit"/>
    <property type="evidence" value="ECO:0007669"/>
    <property type="project" value="UniProtKB-UniRule"/>
</dbReference>
<dbReference type="HAMAP" id="MF_01345_B">
    <property type="entry name" value="Ribosomal_uS17_B"/>
    <property type="match status" value="1"/>
</dbReference>
<evidence type="ECO:0000256" key="2">
    <source>
        <dbReference type="ARBA" id="ARBA00022730"/>
    </source>
</evidence>
<keyword evidence="3 6" id="KW-0694">RNA-binding</keyword>
<dbReference type="InterPro" id="IPR019979">
    <property type="entry name" value="Ribosomal_uS17_CS"/>
</dbReference>
<dbReference type="CDD" id="cd00364">
    <property type="entry name" value="Ribosomal_uS17"/>
    <property type="match status" value="1"/>
</dbReference>
<evidence type="ECO:0000313" key="9">
    <source>
        <dbReference type="EMBL" id="MBB4662919.1"/>
    </source>
</evidence>
<dbReference type="AlphaFoldDB" id="A0A840IDK3"/>
<proteinExistence type="inferred from homology"/>
<comment type="similarity">
    <text evidence="1 6 7">Belongs to the universal ribosomal protein uS17 family.</text>
</comment>
<comment type="function">
    <text evidence="6">One of the primary rRNA binding proteins, it binds specifically to the 5'-end of 16S ribosomal RNA.</text>
</comment>
<dbReference type="PRINTS" id="PR00973">
    <property type="entry name" value="RIBOSOMALS17"/>
</dbReference>
<dbReference type="GO" id="GO:0003735">
    <property type="term" value="F:structural constituent of ribosome"/>
    <property type="evidence" value="ECO:0007669"/>
    <property type="project" value="UniProtKB-UniRule"/>
</dbReference>
<evidence type="ECO:0000256" key="3">
    <source>
        <dbReference type="ARBA" id="ARBA00022884"/>
    </source>
</evidence>
<dbReference type="GO" id="GO:0019843">
    <property type="term" value="F:rRNA binding"/>
    <property type="evidence" value="ECO:0007669"/>
    <property type="project" value="UniProtKB-UniRule"/>
</dbReference>
<dbReference type="Pfam" id="PF00366">
    <property type="entry name" value="Ribosomal_S17"/>
    <property type="match status" value="1"/>
</dbReference>
<keyword evidence="4 6" id="KW-0689">Ribosomal protein</keyword>
<evidence type="ECO:0000256" key="5">
    <source>
        <dbReference type="ARBA" id="ARBA00023274"/>
    </source>
</evidence>
<keyword evidence="10" id="KW-1185">Reference proteome</keyword>
<keyword evidence="2 6" id="KW-0699">rRNA-binding</keyword>
<sequence length="191" mass="21353">MADEEQNENVEETTPAPEAEAAEDTAAAPEASAGEPVPQLAPKERRQQARAKKAAKAGSRPQRSIEERQAERAAKRAKNAARRRNLRAKAREAAKAAPRGEPTPPREPGEGRQKTRQGVVVSDKADKTITVQIDVARRHRRYEKVVRSSTTFHAHDEKNDAHIGDTVIIRESRPLSRLKRWRLVEVVERAK</sequence>
<organism evidence="9 10">
    <name type="scientific">Conexibacter arvalis</name>
    <dbReference type="NCBI Taxonomy" id="912552"/>
    <lineage>
        <taxon>Bacteria</taxon>
        <taxon>Bacillati</taxon>
        <taxon>Actinomycetota</taxon>
        <taxon>Thermoleophilia</taxon>
        <taxon>Solirubrobacterales</taxon>
        <taxon>Conexibacteraceae</taxon>
        <taxon>Conexibacter</taxon>
    </lineage>
</organism>
<dbReference type="InterPro" id="IPR000266">
    <property type="entry name" value="Ribosomal_uS17"/>
</dbReference>
<dbReference type="InterPro" id="IPR012340">
    <property type="entry name" value="NA-bd_OB-fold"/>
</dbReference>
<gene>
    <name evidence="6" type="primary">rpsQ</name>
    <name evidence="9" type="ORF">BDZ31_002508</name>
</gene>
<dbReference type="SUPFAM" id="SSF50249">
    <property type="entry name" value="Nucleic acid-binding proteins"/>
    <property type="match status" value="1"/>
</dbReference>
<dbReference type="Proteomes" id="UP000585272">
    <property type="component" value="Unassembled WGS sequence"/>
</dbReference>
<feature type="compositionally biased region" description="Basic and acidic residues" evidence="8">
    <location>
        <begin position="63"/>
        <end position="74"/>
    </location>
</feature>
<dbReference type="NCBIfam" id="NF004123">
    <property type="entry name" value="PRK05610.1"/>
    <property type="match status" value="1"/>
</dbReference>
<evidence type="ECO:0000256" key="1">
    <source>
        <dbReference type="ARBA" id="ARBA00010254"/>
    </source>
</evidence>
<feature type="compositionally biased region" description="Acidic residues" evidence="8">
    <location>
        <begin position="1"/>
        <end position="11"/>
    </location>
</feature>
<keyword evidence="5 6" id="KW-0687">Ribonucleoprotein</keyword>
<dbReference type="Gene3D" id="2.40.50.140">
    <property type="entry name" value="Nucleic acid-binding proteins"/>
    <property type="match status" value="1"/>
</dbReference>
<reference evidence="9 10" key="1">
    <citation type="submission" date="2020-08" db="EMBL/GenBank/DDBJ databases">
        <title>Genomic Encyclopedia of Archaeal and Bacterial Type Strains, Phase II (KMG-II): from individual species to whole genera.</title>
        <authorList>
            <person name="Goeker M."/>
        </authorList>
    </citation>
    <scope>NUCLEOTIDE SEQUENCE [LARGE SCALE GENOMIC DNA]</scope>
    <source>
        <strain evidence="9 10">DSM 23288</strain>
    </source>
</reference>
<dbReference type="NCBIfam" id="TIGR03635">
    <property type="entry name" value="uS17_bact"/>
    <property type="match status" value="1"/>
</dbReference>
<dbReference type="PANTHER" id="PTHR10744">
    <property type="entry name" value="40S RIBOSOMAL PROTEIN S11 FAMILY MEMBER"/>
    <property type="match status" value="1"/>
</dbReference>
<dbReference type="EMBL" id="JACHNU010000003">
    <property type="protein sequence ID" value="MBB4662919.1"/>
    <property type="molecule type" value="Genomic_DNA"/>
</dbReference>